<organism evidence="2 3">
    <name type="scientific">Elysia crispata</name>
    <name type="common">lettuce slug</name>
    <dbReference type="NCBI Taxonomy" id="231223"/>
    <lineage>
        <taxon>Eukaryota</taxon>
        <taxon>Metazoa</taxon>
        <taxon>Spiralia</taxon>
        <taxon>Lophotrochozoa</taxon>
        <taxon>Mollusca</taxon>
        <taxon>Gastropoda</taxon>
        <taxon>Heterobranchia</taxon>
        <taxon>Euthyneura</taxon>
        <taxon>Panpulmonata</taxon>
        <taxon>Sacoglossa</taxon>
        <taxon>Placobranchoidea</taxon>
        <taxon>Plakobranchidae</taxon>
        <taxon>Elysia</taxon>
    </lineage>
</organism>
<dbReference type="Proteomes" id="UP001283361">
    <property type="component" value="Unassembled WGS sequence"/>
</dbReference>
<accession>A0AAE1CWB5</accession>
<dbReference type="AlphaFoldDB" id="A0AAE1CWB5"/>
<evidence type="ECO:0000313" key="3">
    <source>
        <dbReference type="Proteomes" id="UP001283361"/>
    </source>
</evidence>
<keyword evidence="1" id="KW-0732">Signal</keyword>
<evidence type="ECO:0000256" key="1">
    <source>
        <dbReference type="SAM" id="SignalP"/>
    </source>
</evidence>
<sequence>MHKSSFHLTEYNTLFLLLTMSQGAITLTASDVCEWAAISSSMLPSGEPGRFTFSAVITVNLGINPPSRIHECHNLRIKE</sequence>
<reference evidence="2" key="1">
    <citation type="journal article" date="2023" name="G3 (Bethesda)">
        <title>A reference genome for the long-term kleptoplast-retaining sea slug Elysia crispata morphotype clarki.</title>
        <authorList>
            <person name="Eastman K.E."/>
            <person name="Pendleton A.L."/>
            <person name="Shaikh M.A."/>
            <person name="Suttiyut T."/>
            <person name="Ogas R."/>
            <person name="Tomko P."/>
            <person name="Gavelis G."/>
            <person name="Widhalm J.R."/>
            <person name="Wisecaver J.H."/>
        </authorList>
    </citation>
    <scope>NUCLEOTIDE SEQUENCE</scope>
    <source>
        <strain evidence="2">ECLA1</strain>
    </source>
</reference>
<comment type="caution">
    <text evidence="2">The sequence shown here is derived from an EMBL/GenBank/DDBJ whole genome shotgun (WGS) entry which is preliminary data.</text>
</comment>
<feature type="chain" id="PRO_5042146935" description="Secreted protein" evidence="1">
    <location>
        <begin position="24"/>
        <end position="79"/>
    </location>
</feature>
<gene>
    <name evidence="2" type="ORF">RRG08_010143</name>
</gene>
<keyword evidence="3" id="KW-1185">Reference proteome</keyword>
<evidence type="ECO:0000313" key="2">
    <source>
        <dbReference type="EMBL" id="KAK3739643.1"/>
    </source>
</evidence>
<name>A0AAE1CWB5_9GAST</name>
<protein>
    <recommendedName>
        <fullName evidence="4">Secreted protein</fullName>
    </recommendedName>
</protein>
<evidence type="ECO:0008006" key="4">
    <source>
        <dbReference type="Google" id="ProtNLM"/>
    </source>
</evidence>
<dbReference type="EMBL" id="JAWDGP010006508">
    <property type="protein sequence ID" value="KAK3739643.1"/>
    <property type="molecule type" value="Genomic_DNA"/>
</dbReference>
<proteinExistence type="predicted"/>
<feature type="signal peptide" evidence="1">
    <location>
        <begin position="1"/>
        <end position="23"/>
    </location>
</feature>